<keyword evidence="10" id="KW-0732">Signal</keyword>
<evidence type="ECO:0000256" key="5">
    <source>
        <dbReference type="ARBA" id="ARBA00022741"/>
    </source>
</evidence>
<dbReference type="Gene3D" id="1.25.40.10">
    <property type="entry name" value="Tetratricopeptide repeat domain"/>
    <property type="match status" value="1"/>
</dbReference>
<dbReference type="PANTHER" id="PTHR41523">
    <property type="entry name" value="TWO-COMPONENT SYSTEM SENSOR PROTEIN"/>
    <property type="match status" value="1"/>
</dbReference>
<name>A0A5C6VLG0_9FLAO</name>
<feature type="transmembrane region" description="Helical" evidence="9">
    <location>
        <begin position="361"/>
        <end position="382"/>
    </location>
</feature>
<comment type="caution">
    <text evidence="12">The sequence shown here is derived from an EMBL/GenBank/DDBJ whole genome shotgun (WGS) entry which is preliminary data.</text>
</comment>
<dbReference type="OrthoDB" id="9767435at2"/>
<dbReference type="PANTHER" id="PTHR41523:SF8">
    <property type="entry name" value="ETHYLENE RESPONSE SENSOR PROTEIN"/>
    <property type="match status" value="1"/>
</dbReference>
<dbReference type="AlphaFoldDB" id="A0A5C6VLG0"/>
<dbReference type="Gene3D" id="3.30.450.20">
    <property type="entry name" value="PAS domain"/>
    <property type="match status" value="1"/>
</dbReference>
<keyword evidence="9" id="KW-0472">Membrane</keyword>
<dbReference type="EC" id="2.7.13.3" evidence="2"/>
<evidence type="ECO:0000256" key="6">
    <source>
        <dbReference type="ARBA" id="ARBA00022777"/>
    </source>
</evidence>
<comment type="catalytic activity">
    <reaction evidence="1">
        <text>ATP + protein L-histidine = ADP + protein N-phospho-L-histidine.</text>
        <dbReference type="EC" id="2.7.13.3"/>
    </reaction>
</comment>
<evidence type="ECO:0000313" key="12">
    <source>
        <dbReference type="EMBL" id="TXC85256.1"/>
    </source>
</evidence>
<keyword evidence="8" id="KW-0175">Coiled coil</keyword>
<dbReference type="Proteomes" id="UP000321168">
    <property type="component" value="Unassembled WGS sequence"/>
</dbReference>
<keyword evidence="9" id="KW-0812">Transmembrane</keyword>
<dbReference type="InterPro" id="IPR011495">
    <property type="entry name" value="Sig_transdc_His_kin_sub2_dim/P"/>
</dbReference>
<accession>A0A5C6VLG0</accession>
<keyword evidence="9" id="KW-1133">Transmembrane helix</keyword>
<evidence type="ECO:0000256" key="2">
    <source>
        <dbReference type="ARBA" id="ARBA00012438"/>
    </source>
</evidence>
<gene>
    <name evidence="12" type="ORF">FRX97_01130</name>
</gene>
<feature type="chain" id="PRO_5022920368" description="histidine kinase" evidence="10">
    <location>
        <begin position="25"/>
        <end position="590"/>
    </location>
</feature>
<dbReference type="InterPro" id="IPR036890">
    <property type="entry name" value="HATPase_C_sf"/>
</dbReference>
<evidence type="ECO:0000256" key="10">
    <source>
        <dbReference type="SAM" id="SignalP"/>
    </source>
</evidence>
<dbReference type="SUPFAM" id="SSF55874">
    <property type="entry name" value="ATPase domain of HSP90 chaperone/DNA topoisomerase II/histidine kinase"/>
    <property type="match status" value="1"/>
</dbReference>
<evidence type="ECO:0000256" key="7">
    <source>
        <dbReference type="ARBA" id="ARBA00022840"/>
    </source>
</evidence>
<keyword evidence="3" id="KW-0597">Phosphoprotein</keyword>
<evidence type="ECO:0000256" key="8">
    <source>
        <dbReference type="SAM" id="Coils"/>
    </source>
</evidence>
<dbReference type="SUPFAM" id="SSF48452">
    <property type="entry name" value="TPR-like"/>
    <property type="match status" value="2"/>
</dbReference>
<dbReference type="EMBL" id="VORB01000001">
    <property type="protein sequence ID" value="TXC85256.1"/>
    <property type="molecule type" value="Genomic_DNA"/>
</dbReference>
<dbReference type="Pfam" id="PF07568">
    <property type="entry name" value="HisKA_2"/>
    <property type="match status" value="1"/>
</dbReference>
<keyword evidence="6 12" id="KW-0418">Kinase</keyword>
<reference evidence="12 13" key="1">
    <citation type="submission" date="2019-08" db="EMBL/GenBank/DDBJ databases">
        <title>Genome of Luteibaculum oceani JCM 18817.</title>
        <authorList>
            <person name="Bowman J.P."/>
        </authorList>
    </citation>
    <scope>NUCLEOTIDE SEQUENCE [LARGE SCALE GENOMIC DNA]</scope>
    <source>
        <strain evidence="12 13">JCM 18817</strain>
    </source>
</reference>
<dbReference type="RefSeq" id="WP_147012513.1">
    <property type="nucleotide sequence ID" value="NZ_VORB01000001.1"/>
</dbReference>
<sequence length="590" mass="68420">MQCRLTYKLTLATCLFLLNLLCSAQKPSGYASRAWFKMFEKSQRAYEQNDFKSAVHYLDSTFQHCQTCNDSILAMVHERYGILVQYLEINAEGIFHLDTSYNLVIRNNWDPNFNGNIIISYAEVLRANQQFVAALDRINEALNYSRENELNKEVTARLYNRLVAIHSANQFPRDSIYKTLLIALEKTRFIGDSSGVALLYRELANIQGHWGESDKALKLNHMAKSAYESVNDERGIVEVLINLGNNYMALKRPNELKQIAKELIIKSREYDFKETLMWGYLFMSRSCADLGMYKEAYENLRRKDELDKYYFSEDWQSRINAYYKELELASRERYLENLRLEQEALESRLKLAKKERQLNQWIIYSIASVLIVIVAFVFHLSLNLRKQKKQAKEKEFLLREVHHRVKNNLQSLGGLLSLQIDYLDSEEQKKLLQNVYRRVNAISLTHSMLYNNEELDSVKAKKYITKLISEIINSEELAERKVNTKLEIAPIPLNFDQAICVGIITNELITNSFKHAVPEGQLEINLDFKVQGNTGVYSYCDNGKILKLKGKSPQSLGLKLIEIALKRLDGQVVSQEGKGFMYAFKFKLEG</sequence>
<evidence type="ECO:0000256" key="4">
    <source>
        <dbReference type="ARBA" id="ARBA00022679"/>
    </source>
</evidence>
<evidence type="ECO:0000259" key="11">
    <source>
        <dbReference type="Pfam" id="PF07568"/>
    </source>
</evidence>
<keyword evidence="4" id="KW-0808">Transferase</keyword>
<feature type="domain" description="Signal transduction histidine kinase subgroup 2 dimerisation and phosphoacceptor" evidence="11">
    <location>
        <begin position="400"/>
        <end position="474"/>
    </location>
</feature>
<dbReference type="Gene3D" id="3.30.565.10">
    <property type="entry name" value="Histidine kinase-like ATPase, C-terminal domain"/>
    <property type="match status" value="1"/>
</dbReference>
<evidence type="ECO:0000256" key="3">
    <source>
        <dbReference type="ARBA" id="ARBA00022553"/>
    </source>
</evidence>
<organism evidence="12 13">
    <name type="scientific">Luteibaculum oceani</name>
    <dbReference type="NCBI Taxonomy" id="1294296"/>
    <lineage>
        <taxon>Bacteria</taxon>
        <taxon>Pseudomonadati</taxon>
        <taxon>Bacteroidota</taxon>
        <taxon>Flavobacteriia</taxon>
        <taxon>Flavobacteriales</taxon>
        <taxon>Luteibaculaceae</taxon>
        <taxon>Luteibaculum</taxon>
    </lineage>
</organism>
<evidence type="ECO:0000256" key="9">
    <source>
        <dbReference type="SAM" id="Phobius"/>
    </source>
</evidence>
<feature type="coiled-coil region" evidence="8">
    <location>
        <begin position="328"/>
        <end position="357"/>
    </location>
</feature>
<dbReference type="InterPro" id="IPR011990">
    <property type="entry name" value="TPR-like_helical_dom_sf"/>
</dbReference>
<dbReference type="GO" id="GO:0005524">
    <property type="term" value="F:ATP binding"/>
    <property type="evidence" value="ECO:0007669"/>
    <property type="project" value="UniProtKB-KW"/>
</dbReference>
<keyword evidence="7" id="KW-0067">ATP-binding</keyword>
<keyword evidence="5" id="KW-0547">Nucleotide-binding</keyword>
<evidence type="ECO:0000313" key="13">
    <source>
        <dbReference type="Proteomes" id="UP000321168"/>
    </source>
</evidence>
<evidence type="ECO:0000256" key="1">
    <source>
        <dbReference type="ARBA" id="ARBA00000085"/>
    </source>
</evidence>
<keyword evidence="13" id="KW-1185">Reference proteome</keyword>
<proteinExistence type="predicted"/>
<feature type="signal peptide" evidence="10">
    <location>
        <begin position="1"/>
        <end position="24"/>
    </location>
</feature>
<dbReference type="GO" id="GO:0004673">
    <property type="term" value="F:protein histidine kinase activity"/>
    <property type="evidence" value="ECO:0007669"/>
    <property type="project" value="UniProtKB-EC"/>
</dbReference>
<protein>
    <recommendedName>
        <fullName evidence="2">histidine kinase</fullName>
        <ecNumber evidence="2">2.7.13.3</ecNumber>
    </recommendedName>
</protein>